<feature type="compositionally biased region" description="Basic and acidic residues" evidence="6">
    <location>
        <begin position="2740"/>
        <end position="2755"/>
    </location>
</feature>
<proteinExistence type="predicted"/>
<feature type="compositionally biased region" description="Basic residues" evidence="6">
    <location>
        <begin position="2726"/>
        <end position="2739"/>
    </location>
</feature>
<evidence type="ECO:0000256" key="3">
    <source>
        <dbReference type="ARBA" id="ARBA00022806"/>
    </source>
</evidence>
<feature type="compositionally biased region" description="Basic residues" evidence="6">
    <location>
        <begin position="2539"/>
        <end position="2548"/>
    </location>
</feature>
<dbReference type="EMBL" id="OX465084">
    <property type="protein sequence ID" value="CAI9296567.1"/>
    <property type="molecule type" value="Genomic_DNA"/>
</dbReference>
<dbReference type="InterPro" id="IPR039904">
    <property type="entry name" value="TRANK1"/>
</dbReference>
<dbReference type="Pfam" id="PF20073">
    <property type="entry name" value="DUF6469"/>
    <property type="match status" value="1"/>
</dbReference>
<evidence type="ECO:0000313" key="9">
    <source>
        <dbReference type="Proteomes" id="UP001177003"/>
    </source>
</evidence>
<dbReference type="Proteomes" id="UP001177003">
    <property type="component" value="Chromosome 8"/>
</dbReference>
<evidence type="ECO:0000256" key="5">
    <source>
        <dbReference type="PROSITE-ProRule" id="PRU00560"/>
    </source>
</evidence>
<sequence length="3010" mass="342177">MESNISLRLMTDREEDEAPPTHDGTGENEESRLIPVLQRRLIAMRELIGGYNVVVNHGTGERTGWKAMMKGGSFGKKKGSSQSQDHDFAQLIFSWSLDDILNDNLYEHQVEKIPLTFQSEEHYFRSFVYPLLEETRTELASSVNLMDRAPRGEVSSFRMAKGKEKMMYDVTVGNWRNSERPKESYRTLPGDLLILTNGEPGSVFDLQSVGSTWAFLLVNNTEDDDSGTPVQFKVAASQKIELHDRMSVIFLMNITTQKRIWNSLHKHANLDIIKEILYPDSVVNEKCDMCSLVCNSSLQRFDQSLVSKLNESQKAAIMASIGKVECCHKSSVEQIWGPPGTGKTMTVSVMLFIFLQMKCRTLTCAPTNVATVAVASRVLSLVKESSKTITASGDSFCSIGDLLLFGNKERLKVGTEIEEIYLDHRIERLTECLGSLSENESFKEEQLTDENKSKTNKSMKVKSFMEFVRERFSSFVQPLKRCIITFCTHIPRSFMKQENFQTMVSLLDNLSSLESLLSKKNLVSDELEHLFVSKPLEDDFVNSGHMSSINSVRIMSLSLLKTLQTSLGGLKLPNGSRDAITRFCYERASLIFCTPSTSFKLQKFKIEPLKLLVIDEAAQMKESEAIIPLQIPGMRHAILIGDECQLPATVKSSVSSECGLGRSLFERLSLLGHSKHLLNVQYRMHPTISSFPNRQFYQNKILDAENVTCKSYGRQYLSGPMFGSYSFINIVGGREEGDDVGSKRNMVEVSIVVKIVQKLYEEWKKSKKKGGEEDIIILSTVRSNSHGNVGFTSSHQRTNVALTRARHCLWILGNERTLARSDSIWKDLVFDARNRRCLFDADADKCLKKIIIDVKQGLEPLNDMVKGNSLLLKHVKWKILFSDNFRKSFGKLMDSRMKNVFVDFLQKLSGGWRPNDGNTDLKVLKIYKVEGLHVVCTIDIIKELKYIQVLRIWDILPLKEIPKLRKELDSIFATYTNDHMNRCTTKHLEGNLEIPKSWASSQNIIQLHMKFYSLTLGMVNHLRFGREIDLPMQLSDEQMDAFLSSKSSFIIGRLGTGKTTILTMKLLQNEQSFHAICKAESSRVKDAEVVDDHEESKPIVLRQLFVTVDQKSCYMVKQHVSQLKSVPCDGNSSREINLDDVDITSESDVPDTFIDVPEKRYPLVITFHKFLMMLDGTLGDSFFERFHEAREGSHGNHISSRSVALQTFIRSRNVTFDRFCSLYWPHFDSNLKKKLDPSRVFTEMVYHIKGGEIPDGKLTYEGYSLLSEGCASTLTKQKRENVNTLFQTYEKMKTERREFDLGDLVNDLHHRLKTKSYEGDQMDFIYIDEVQDLSMRQISLFKYICQNVDEGFSFAGDIAQNIARGIDFRLEDIRSMLYTEFLGTRTSGKQEKIDMFEIFQLKQNSRTHAGVLKLAQSVIDILYCYFAHSIDILEPESTLFYGEAPVLLNSGNDKNAIVKIIGGTRTSKGFVGFGAEQVILVRDNYVKAEICEYVGKRALVLTIEECKGLEFQDVLLYNFFGSSPLKDQWSVIYDYMKEQDLLTEDLPHSFPSFKDSRHNVLCSELKQLYVAITRTRQRLWICEKNEELSKPMFDYWKGRCLVKVRKLNDSVARAMQCGSSPQEWLECGKKLFYENVFVMATMCFEKAGDSMWETMAKASELRASADQMCEINPEAASCHLREAGEMFESIGKLELAATCYSDLGDHERAGKFYLDKCGDINAAAECFLLAGCYSDAAEAYAKGDQFSNCLSVCRKGELFDTGFQCIEYWKEHVHVRSKEIEQIEQDFLESCALSYYERKDSNSMMKFVRAFSCMESKRVFLRWLGCLKDLLLLEEESGHFLDAAELAGSWGDVLKEAGLLEKAAHFKEATLLILCYVFSNSLWGTGNTGWPLIPFAQKKSLCKKAKLLAKMDSDTFFSFVCSEVKVLSNHQSCLSELKKHLHASQQHKSLRGVFLSIRKILDAHLQLNILKYDWEDVLPTDISKYVEDKISQNQVSVRTLVFYFNLWKNNVLDIFQSLGGLENAEPNEHEGHIDFCLNYFGVRKQYVKGNIVYLLVNKDFDWVRNVSDNKGFHRDGEILILDGKQLGLAIRSYWQSVLLSVGVKVLETLQSLYNLTLNGSSFHQSTSLLHIFEVSKFLLDCQDLNLTVDDMKILQVFLGSSMIYFDYVFPLDWRKSVSRNLIALRESDLSMNLLEEVILQHLNIESDLTYWTTGRVMMICLSSKKSVAVKEKIIRDLQWNPLWKSFAEKFTEDGFNEVYVALTLQNALEDTYRAYWWFPGYMSPHSFVYLMDRLLFMASFSLGVFFTTKSSFVEWYTHFHMMSTPDLKQIFSKDIAHFLVGIVQHILYKKEETISWIGRSNIVATYYHPLIALKLVMIVSLISLQLSDCSQVVFDLLLGWNNIAYLLPKKFVGDLIRRRNGCNLNLNPDMVAEAFASIEDPLLIVSSGNATPRVHAPCAIFVDLKRPREEIMSVLFPGETTLHPQKDKATMITEANHVEETSDEHSNVDHSLVELEVESQSSNGNTQDSGNKTRMGNSSRRKKSKKNRGSNTQNTLATVFLDEQPCARESTTQPEAKNSWDDLTTLLERNNSWGDLTTSPEAKNSWDDLTTLQEGNNSCGDLKQASYASNMSRPKVELPDSTSGIRTGVQTTVERLQSNKRMVDAFSSQSVIGQEWKDVKKVGSEEKCVEEADDQHSINVGQLLLESVLENKTNDDSTQNAEIKKGNGKNKGKRIKKNKEKQTSNEKSKDVEFKEGKGKNMEKWITKNKVSNSVNTVNGDGNCNDHPLMLEKQTSSENTQDAEIKKGKVKSKLKKGSNSLTTFTTVLVDGQHCAGKDTTLQEANITFNDLKQPSFAFETSQPEADLLISKSGETTVQTFVEKMQSSRPMADGFFSYVGSESSNITKALQVENHVEETEHDELSIGDHSPLELWLESQSTNDTTQDMENKKRKGKYVIEEDTTMCEENSAYNDQEPSSPFDRRINTLDTVKCGSFLGLAVAFLGICMWRKT</sequence>
<dbReference type="PANTHER" id="PTHR21529:SF4">
    <property type="entry name" value="TPR AND ANKYRIN REPEAT-CONTAINING PROTEIN 1"/>
    <property type="match status" value="1"/>
</dbReference>
<evidence type="ECO:0000259" key="7">
    <source>
        <dbReference type="PROSITE" id="PS51198"/>
    </source>
</evidence>
<keyword evidence="3 5" id="KW-0347">Helicase</keyword>
<dbReference type="Pfam" id="PF13086">
    <property type="entry name" value="AAA_11"/>
    <property type="match status" value="1"/>
</dbReference>
<dbReference type="PANTHER" id="PTHR21529">
    <property type="entry name" value="MAMMARY TURMOR VIRUS RECEPTOR HOMOLOG 1, 2 MTVR1, 2"/>
    <property type="match status" value="1"/>
</dbReference>
<name>A0AA35ZRJ0_LACSI</name>
<feature type="region of interest" description="Disordered" evidence="6">
    <location>
        <begin position="2517"/>
        <end position="2581"/>
    </location>
</feature>
<dbReference type="CDD" id="cd18808">
    <property type="entry name" value="SF1_C_Upf1"/>
    <property type="match status" value="1"/>
</dbReference>
<feature type="domain" description="UvrD-like helicase ATP-binding" evidence="7">
    <location>
        <begin position="1031"/>
        <end position="1408"/>
    </location>
</feature>
<keyword evidence="4 5" id="KW-0067">ATP-binding</keyword>
<keyword evidence="2 5" id="KW-0378">Hydrolase</keyword>
<dbReference type="GO" id="GO:0005524">
    <property type="term" value="F:ATP binding"/>
    <property type="evidence" value="ECO:0007669"/>
    <property type="project" value="UniProtKB-UniRule"/>
</dbReference>
<feature type="compositionally biased region" description="Polar residues" evidence="6">
    <location>
        <begin position="2523"/>
        <end position="2535"/>
    </location>
</feature>
<dbReference type="InterPro" id="IPR027417">
    <property type="entry name" value="P-loop_NTPase"/>
</dbReference>
<dbReference type="InterPro" id="IPR045529">
    <property type="entry name" value="DUF6469"/>
</dbReference>
<evidence type="ECO:0000256" key="4">
    <source>
        <dbReference type="ARBA" id="ARBA00022840"/>
    </source>
</evidence>
<feature type="region of interest" description="Disordered" evidence="6">
    <location>
        <begin position="2711"/>
        <end position="2755"/>
    </location>
</feature>
<dbReference type="InterPro" id="IPR041679">
    <property type="entry name" value="DNA2/NAM7-like_C"/>
</dbReference>
<dbReference type="Gene3D" id="3.40.50.300">
    <property type="entry name" value="P-loop containing nucleotide triphosphate hydrolases"/>
    <property type="match status" value="5"/>
</dbReference>
<dbReference type="GO" id="GO:0004386">
    <property type="term" value="F:helicase activity"/>
    <property type="evidence" value="ECO:0007669"/>
    <property type="project" value="UniProtKB-UniRule"/>
</dbReference>
<evidence type="ECO:0000256" key="1">
    <source>
        <dbReference type="ARBA" id="ARBA00022741"/>
    </source>
</evidence>
<dbReference type="InterPro" id="IPR041677">
    <property type="entry name" value="DNA2/NAM7_AAA_11"/>
</dbReference>
<evidence type="ECO:0000313" key="8">
    <source>
        <dbReference type="EMBL" id="CAI9296567.1"/>
    </source>
</evidence>
<dbReference type="InterPro" id="IPR014016">
    <property type="entry name" value="UvrD-like_ATP-bd"/>
</dbReference>
<evidence type="ECO:0000256" key="2">
    <source>
        <dbReference type="ARBA" id="ARBA00022801"/>
    </source>
</evidence>
<dbReference type="Pfam" id="PF00580">
    <property type="entry name" value="UvrD-helicase"/>
    <property type="match status" value="1"/>
</dbReference>
<evidence type="ECO:0000256" key="6">
    <source>
        <dbReference type="SAM" id="MobiDB-lite"/>
    </source>
</evidence>
<feature type="binding site" evidence="5">
    <location>
        <begin position="1052"/>
        <end position="1059"/>
    </location>
    <ligand>
        <name>ATP</name>
        <dbReference type="ChEBI" id="CHEBI:30616"/>
    </ligand>
</feature>
<accession>A0AA35ZRJ0</accession>
<keyword evidence="1 5" id="KW-0547">Nucleotide-binding</keyword>
<organism evidence="8 9">
    <name type="scientific">Lactuca saligna</name>
    <name type="common">Willowleaf lettuce</name>
    <dbReference type="NCBI Taxonomy" id="75948"/>
    <lineage>
        <taxon>Eukaryota</taxon>
        <taxon>Viridiplantae</taxon>
        <taxon>Streptophyta</taxon>
        <taxon>Embryophyta</taxon>
        <taxon>Tracheophyta</taxon>
        <taxon>Spermatophyta</taxon>
        <taxon>Magnoliopsida</taxon>
        <taxon>eudicotyledons</taxon>
        <taxon>Gunneridae</taxon>
        <taxon>Pentapetalae</taxon>
        <taxon>asterids</taxon>
        <taxon>campanulids</taxon>
        <taxon>Asterales</taxon>
        <taxon>Asteraceae</taxon>
        <taxon>Cichorioideae</taxon>
        <taxon>Cichorieae</taxon>
        <taxon>Lactucinae</taxon>
        <taxon>Lactuca</taxon>
    </lineage>
</organism>
<keyword evidence="9" id="KW-1185">Reference proteome</keyword>
<dbReference type="InterPro" id="IPR047187">
    <property type="entry name" value="SF1_C_Upf1"/>
</dbReference>
<dbReference type="GO" id="GO:0016787">
    <property type="term" value="F:hydrolase activity"/>
    <property type="evidence" value="ECO:0007669"/>
    <property type="project" value="UniProtKB-UniRule"/>
</dbReference>
<protein>
    <recommendedName>
        <fullName evidence="7">UvrD-like helicase ATP-binding domain-containing protein</fullName>
    </recommendedName>
</protein>
<feature type="region of interest" description="Disordered" evidence="6">
    <location>
        <begin position="1"/>
        <end position="30"/>
    </location>
</feature>
<dbReference type="Pfam" id="PF13087">
    <property type="entry name" value="AAA_12"/>
    <property type="match status" value="2"/>
</dbReference>
<gene>
    <name evidence="8" type="ORF">LSALG_LOCUS35422</name>
</gene>
<dbReference type="PROSITE" id="PS51198">
    <property type="entry name" value="UVRD_HELICASE_ATP_BIND"/>
    <property type="match status" value="1"/>
</dbReference>
<reference evidence="8" key="1">
    <citation type="submission" date="2023-04" db="EMBL/GenBank/DDBJ databases">
        <authorList>
            <person name="Vijverberg K."/>
            <person name="Xiong W."/>
            <person name="Schranz E."/>
        </authorList>
    </citation>
    <scope>NUCLEOTIDE SEQUENCE</scope>
</reference>
<dbReference type="SUPFAM" id="SSF52540">
    <property type="entry name" value="P-loop containing nucleoside triphosphate hydrolases"/>
    <property type="match status" value="2"/>
</dbReference>